<dbReference type="STRING" id="504805.SAMN05421505_112208"/>
<gene>
    <name evidence="1" type="ORF">SAMN05421505_112208</name>
</gene>
<name>A0A1G8AKY3_9ACTN</name>
<keyword evidence="2" id="KW-1185">Reference proteome</keyword>
<accession>A0A1G8AKY3</accession>
<dbReference type="AlphaFoldDB" id="A0A1G8AKY3"/>
<dbReference type="EMBL" id="FNCN01000012">
    <property type="protein sequence ID" value="SDH21624.1"/>
    <property type="molecule type" value="Genomic_DNA"/>
</dbReference>
<reference evidence="1 2" key="1">
    <citation type="submission" date="2016-10" db="EMBL/GenBank/DDBJ databases">
        <authorList>
            <person name="de Groot N.N."/>
        </authorList>
    </citation>
    <scope>NUCLEOTIDE SEQUENCE [LARGE SCALE GENOMIC DNA]</scope>
    <source>
        <strain evidence="1 2">CPCC 201354</strain>
    </source>
</reference>
<evidence type="ECO:0000313" key="1">
    <source>
        <dbReference type="EMBL" id="SDH21624.1"/>
    </source>
</evidence>
<dbReference type="OrthoDB" id="3543701at2"/>
<dbReference type="Proteomes" id="UP000198923">
    <property type="component" value="Unassembled WGS sequence"/>
</dbReference>
<evidence type="ECO:0000313" key="2">
    <source>
        <dbReference type="Proteomes" id="UP000198923"/>
    </source>
</evidence>
<proteinExistence type="predicted"/>
<organism evidence="1 2">
    <name type="scientific">Sinosporangium album</name>
    <dbReference type="NCBI Taxonomy" id="504805"/>
    <lineage>
        <taxon>Bacteria</taxon>
        <taxon>Bacillati</taxon>
        <taxon>Actinomycetota</taxon>
        <taxon>Actinomycetes</taxon>
        <taxon>Streptosporangiales</taxon>
        <taxon>Streptosporangiaceae</taxon>
        <taxon>Sinosporangium</taxon>
    </lineage>
</organism>
<sequence>MVVVGIVALALGIVIVGLCAVADPVLLSRINGEDAEGSSGRRISVPRPSTDLVRMSRCGETSCEPQAA</sequence>
<protein>
    <submittedName>
        <fullName evidence="1">Uncharacterized protein</fullName>
    </submittedName>
</protein>